<keyword evidence="7" id="KW-1015">Disulfide bond</keyword>
<evidence type="ECO:0000256" key="3">
    <source>
        <dbReference type="ARBA" id="ARBA00022475"/>
    </source>
</evidence>
<dbReference type="NCBIfam" id="TIGR00805">
    <property type="entry name" value="oat"/>
    <property type="match status" value="1"/>
</dbReference>
<keyword evidence="8" id="KW-0406">Ion transport</keyword>
<accession>A0AAW2HH26</accession>
<dbReference type="PROSITE" id="PS51465">
    <property type="entry name" value="KAZAL_2"/>
    <property type="match status" value="1"/>
</dbReference>
<comment type="subcellular location">
    <subcellularLocation>
        <location evidence="1 8">Cell membrane</location>
        <topology evidence="1 8">Multi-pass membrane protein</topology>
    </subcellularLocation>
</comment>
<dbReference type="GO" id="GO:0006811">
    <property type="term" value="P:monoatomic ion transport"/>
    <property type="evidence" value="ECO:0007669"/>
    <property type="project" value="UniProtKB-KW"/>
</dbReference>
<feature type="transmembrane region" description="Helical" evidence="8">
    <location>
        <begin position="108"/>
        <end position="128"/>
    </location>
</feature>
<dbReference type="InterPro" id="IPR002350">
    <property type="entry name" value="Kazal_dom"/>
</dbReference>
<keyword evidence="5 8" id="KW-1133">Transmembrane helix</keyword>
<reference evidence="10" key="1">
    <citation type="journal article" date="2024" name="Gigascience">
        <title>Chromosome-level genome of the poultry shaft louse Menopon gallinae provides insight into the host-switching and adaptive evolution of parasitic lice.</title>
        <authorList>
            <person name="Xu Y."/>
            <person name="Ma L."/>
            <person name="Liu S."/>
            <person name="Liang Y."/>
            <person name="Liu Q."/>
            <person name="He Z."/>
            <person name="Tian L."/>
            <person name="Duan Y."/>
            <person name="Cai W."/>
            <person name="Li H."/>
            <person name="Song F."/>
        </authorList>
    </citation>
    <scope>NUCLEOTIDE SEQUENCE</scope>
    <source>
        <strain evidence="10">Cailab_2023a</strain>
    </source>
</reference>
<evidence type="ECO:0000256" key="1">
    <source>
        <dbReference type="ARBA" id="ARBA00004651"/>
    </source>
</evidence>
<dbReference type="PANTHER" id="PTHR11388">
    <property type="entry name" value="ORGANIC ANION TRANSPORTER"/>
    <property type="match status" value="1"/>
</dbReference>
<protein>
    <recommendedName>
        <fullName evidence="8">Solute carrier organic anion transporter family member</fullName>
    </recommendedName>
</protein>
<feature type="transmembrane region" description="Helical" evidence="8">
    <location>
        <begin position="587"/>
        <end position="610"/>
    </location>
</feature>
<name>A0AAW2HH26_9NEOP</name>
<feature type="transmembrane region" description="Helical" evidence="8">
    <location>
        <begin position="214"/>
        <end position="237"/>
    </location>
</feature>
<dbReference type="InterPro" id="IPR036058">
    <property type="entry name" value="Kazal_dom_sf"/>
</dbReference>
<feature type="domain" description="Kazal-like" evidence="9">
    <location>
        <begin position="472"/>
        <end position="527"/>
    </location>
</feature>
<dbReference type="Gene3D" id="1.20.1250.20">
    <property type="entry name" value="MFS general substrate transporter like domains"/>
    <property type="match status" value="1"/>
</dbReference>
<evidence type="ECO:0000313" key="10">
    <source>
        <dbReference type="EMBL" id="KAL0268811.1"/>
    </source>
</evidence>
<comment type="caution">
    <text evidence="8">Lacks conserved residue(s) required for the propagation of feature annotation.</text>
</comment>
<feature type="transmembrane region" description="Helical" evidence="8">
    <location>
        <begin position="400"/>
        <end position="423"/>
    </location>
</feature>
<dbReference type="GO" id="GO:0043252">
    <property type="term" value="P:sodium-independent organic anion transport"/>
    <property type="evidence" value="ECO:0007669"/>
    <property type="project" value="TreeGrafter"/>
</dbReference>
<keyword evidence="3" id="KW-1003">Cell membrane</keyword>
<keyword evidence="4 8" id="KW-0812">Transmembrane</keyword>
<dbReference type="EMBL" id="JARGDH010000005">
    <property type="protein sequence ID" value="KAL0268810.1"/>
    <property type="molecule type" value="Genomic_DNA"/>
</dbReference>
<dbReference type="SUPFAM" id="SSF103473">
    <property type="entry name" value="MFS general substrate transporter"/>
    <property type="match status" value="1"/>
</dbReference>
<dbReference type="InterPro" id="IPR004156">
    <property type="entry name" value="OATP"/>
</dbReference>
<comment type="caution">
    <text evidence="10">The sequence shown here is derived from an EMBL/GenBank/DDBJ whole genome shotgun (WGS) entry which is preliminary data.</text>
</comment>
<sequence length="677" mass="75796">MDNQRTREVHTNDDSQEYYGLELLLRKPSLRTRKKRSSEFLQQMELTEDTTCGIGCIRGEWLQTFAKESVYVFVYGILGCFYGSYFAYFNGTLTTLEKRFKIPSKTMGIIATGSDMMHIFVSPLLSYYTGKGHRPRWVGLGIYTVVVSCILSALPHFIYGAGDSVLEYTKEYGGTEQSFLDHEFVVSNHSKKQLCNANRTTNCVNEGEGMMPTVILFLTQIIQGIGGCLYFTVGTAYMDDNIKKSKTPALISFSYVLRMLGPAFGYWMSSMCLKMFVVPTLTPVISESDPRWIGAWWLGNIFIGFLLFILATLIMMFPKTLPRAAARNALAQQADVQCEKSQQGPANMKDMIATFKRLLMNPIFNFNNLAGAFNVLWYMAYWIFLPKYIETQYRQSASSANFVTGTITLVFSTAGILIAGTVITKYRPRARILAGWNIVIGIVTALCLLSYTFLGCPANDEQSSEMASRFFRNSSQTCSGKCHCDYVMYSPVCSESGETFVSPCHAGCQNSIEVNGSKVHLDCDCIVTDGTTSGKAFDGACPTDCETNFQIFVALICMVTFIGSTGRPSNFLVTLRCVEERDKSVSLGFGLMFLSLFAFIPSPILFGYILDTTCLIWGKTCEGTGNCWIYDSERLRYVMNLTAFSFVGIATFMDVIIWYLVKDLKIFDENDKNVVES</sequence>
<dbReference type="PANTHER" id="PTHR11388:SF76">
    <property type="entry name" value="SOLUTE CARRIER ORGANIC ANION TRANSPORTER FAMILY MEMBER"/>
    <property type="match status" value="1"/>
</dbReference>
<feature type="transmembrane region" description="Helical" evidence="8">
    <location>
        <begin position="295"/>
        <end position="317"/>
    </location>
</feature>
<feature type="transmembrane region" description="Helical" evidence="8">
    <location>
        <begin position="358"/>
        <end position="380"/>
    </location>
</feature>
<feature type="transmembrane region" description="Helical" evidence="8">
    <location>
        <begin position="140"/>
        <end position="159"/>
    </location>
</feature>
<dbReference type="CDD" id="cd17336">
    <property type="entry name" value="MFS_SLCO_OATP"/>
    <property type="match status" value="1"/>
</dbReference>
<dbReference type="EMBL" id="JARGDH010000005">
    <property type="protein sequence ID" value="KAL0268811.1"/>
    <property type="molecule type" value="Genomic_DNA"/>
</dbReference>
<organism evidence="10">
    <name type="scientific">Menopon gallinae</name>
    <name type="common">poultry shaft louse</name>
    <dbReference type="NCBI Taxonomy" id="328185"/>
    <lineage>
        <taxon>Eukaryota</taxon>
        <taxon>Metazoa</taxon>
        <taxon>Ecdysozoa</taxon>
        <taxon>Arthropoda</taxon>
        <taxon>Hexapoda</taxon>
        <taxon>Insecta</taxon>
        <taxon>Pterygota</taxon>
        <taxon>Neoptera</taxon>
        <taxon>Paraneoptera</taxon>
        <taxon>Psocodea</taxon>
        <taxon>Troctomorpha</taxon>
        <taxon>Phthiraptera</taxon>
        <taxon>Amblycera</taxon>
        <taxon>Menoponidae</taxon>
        <taxon>Menopon</taxon>
    </lineage>
</organism>
<evidence type="ECO:0000256" key="7">
    <source>
        <dbReference type="ARBA" id="ARBA00023157"/>
    </source>
</evidence>
<keyword evidence="8" id="KW-0813">Transport</keyword>
<dbReference type="GO" id="GO:0016323">
    <property type="term" value="C:basolateral plasma membrane"/>
    <property type="evidence" value="ECO:0007669"/>
    <property type="project" value="TreeGrafter"/>
</dbReference>
<evidence type="ECO:0000256" key="2">
    <source>
        <dbReference type="ARBA" id="ARBA00009657"/>
    </source>
</evidence>
<comment type="similarity">
    <text evidence="2 8">Belongs to the organo anion transporter (TC 2.A.60) family.</text>
</comment>
<feature type="transmembrane region" description="Helical" evidence="8">
    <location>
        <begin position="435"/>
        <end position="454"/>
    </location>
</feature>
<evidence type="ECO:0000256" key="4">
    <source>
        <dbReference type="ARBA" id="ARBA00022692"/>
    </source>
</evidence>
<evidence type="ECO:0000256" key="8">
    <source>
        <dbReference type="RuleBase" id="RU362056"/>
    </source>
</evidence>
<dbReference type="Pfam" id="PF03137">
    <property type="entry name" value="OATP"/>
    <property type="match status" value="1"/>
</dbReference>
<keyword evidence="6 8" id="KW-0472">Membrane</keyword>
<evidence type="ECO:0000259" key="9">
    <source>
        <dbReference type="PROSITE" id="PS51465"/>
    </source>
</evidence>
<dbReference type="SUPFAM" id="SSF100895">
    <property type="entry name" value="Kazal-type serine protease inhibitors"/>
    <property type="match status" value="1"/>
</dbReference>
<dbReference type="AlphaFoldDB" id="A0AAW2HH26"/>
<feature type="transmembrane region" description="Helical" evidence="8">
    <location>
        <begin position="641"/>
        <end position="661"/>
    </location>
</feature>
<evidence type="ECO:0000256" key="6">
    <source>
        <dbReference type="ARBA" id="ARBA00023136"/>
    </source>
</evidence>
<feature type="transmembrane region" description="Helical" evidence="8">
    <location>
        <begin position="549"/>
        <end position="566"/>
    </location>
</feature>
<dbReference type="GO" id="GO:0015347">
    <property type="term" value="F:sodium-independent organic anion transmembrane transporter activity"/>
    <property type="evidence" value="ECO:0007669"/>
    <property type="project" value="TreeGrafter"/>
</dbReference>
<dbReference type="Pfam" id="PF07648">
    <property type="entry name" value="Kazal_2"/>
    <property type="match status" value="1"/>
</dbReference>
<evidence type="ECO:0000256" key="5">
    <source>
        <dbReference type="ARBA" id="ARBA00022989"/>
    </source>
</evidence>
<proteinExistence type="inferred from homology"/>
<gene>
    <name evidence="10" type="ORF">PYX00_010624</name>
</gene>
<feature type="transmembrane region" description="Helical" evidence="8">
    <location>
        <begin position="70"/>
        <end position="88"/>
    </location>
</feature>
<dbReference type="InterPro" id="IPR036259">
    <property type="entry name" value="MFS_trans_sf"/>
</dbReference>